<dbReference type="RefSeq" id="WP_058863218.1">
    <property type="nucleotide sequence ID" value="NZ_LPXO01000011.1"/>
</dbReference>
<evidence type="ECO:0000313" key="2">
    <source>
        <dbReference type="Proteomes" id="UP000054396"/>
    </source>
</evidence>
<protein>
    <submittedName>
        <fullName evidence="1">Uncharacterized protein</fullName>
    </submittedName>
</protein>
<keyword evidence="2" id="KW-1185">Reference proteome</keyword>
<dbReference type="EMBL" id="LPXO01000011">
    <property type="protein sequence ID" value="KUF09654.1"/>
    <property type="molecule type" value="Genomic_DNA"/>
</dbReference>
<proteinExistence type="predicted"/>
<dbReference type="Proteomes" id="UP000054396">
    <property type="component" value="Unassembled WGS sequence"/>
</dbReference>
<accession>A0A0W7WGG1</accession>
<reference evidence="1 2" key="1">
    <citation type="submission" date="2015-12" db="EMBL/GenBank/DDBJ databases">
        <authorList>
            <person name="Shamseldin A."/>
            <person name="Moawad H."/>
            <person name="Abd El-Rahim W.M."/>
            <person name="Sadowsky M.J."/>
        </authorList>
    </citation>
    <scope>NUCLEOTIDE SEQUENCE [LARGE SCALE GENOMIC DNA]</scope>
    <source>
        <strain evidence="1 2">SJ5A-1</strain>
    </source>
</reference>
<comment type="caution">
    <text evidence="1">The sequence shown here is derived from an EMBL/GenBank/DDBJ whole genome shotgun (WGS) entry which is preliminary data.</text>
</comment>
<dbReference type="STRING" id="1685382.AVJ23_15975"/>
<organism evidence="1 2">
    <name type="scientific">Pseudoponticoccus marisrubri</name>
    <dbReference type="NCBI Taxonomy" id="1685382"/>
    <lineage>
        <taxon>Bacteria</taxon>
        <taxon>Pseudomonadati</taxon>
        <taxon>Pseudomonadota</taxon>
        <taxon>Alphaproteobacteria</taxon>
        <taxon>Rhodobacterales</taxon>
        <taxon>Roseobacteraceae</taxon>
        <taxon>Pseudoponticoccus</taxon>
    </lineage>
</organism>
<dbReference type="OrthoDB" id="7871152at2"/>
<dbReference type="AlphaFoldDB" id="A0A0W7WGG1"/>
<evidence type="ECO:0000313" key="1">
    <source>
        <dbReference type="EMBL" id="KUF09654.1"/>
    </source>
</evidence>
<sequence length="91" mass="10159">MSQFTALISLYYLCDQAAATRGLDADEVTRCMANYERLKMHFVEKPHARQGSPARAAQIREGYAGFKAWEAANSTLVADLRARARAHLGRD</sequence>
<name>A0A0W7WGG1_9RHOB</name>
<gene>
    <name evidence="1" type="ORF">AVJ23_15975</name>
</gene>